<keyword evidence="2" id="KW-1185">Reference proteome</keyword>
<dbReference type="EMBL" id="CP007142">
    <property type="protein sequence ID" value="AJQ92348.1"/>
    <property type="molecule type" value="Genomic_DNA"/>
</dbReference>
<dbReference type="KEGG" id="gsn:YC6258_00298"/>
<organism evidence="1 2">
    <name type="scientific">Gynuella sunshinyii YC6258</name>
    <dbReference type="NCBI Taxonomy" id="1445510"/>
    <lineage>
        <taxon>Bacteria</taxon>
        <taxon>Pseudomonadati</taxon>
        <taxon>Pseudomonadota</taxon>
        <taxon>Gammaproteobacteria</taxon>
        <taxon>Oceanospirillales</taxon>
        <taxon>Saccharospirillaceae</taxon>
        <taxon>Gynuella</taxon>
    </lineage>
</organism>
<reference evidence="1 2" key="1">
    <citation type="submission" date="2014-01" db="EMBL/GenBank/DDBJ databases">
        <title>Full genme sequencing of cellulolytic bacterium Gynuella sunshinyii YC6258T gen. nov., sp. nov.</title>
        <authorList>
            <person name="Khan H."/>
            <person name="Chung E.J."/>
            <person name="Chung Y.R."/>
        </authorList>
    </citation>
    <scope>NUCLEOTIDE SEQUENCE [LARGE SCALE GENOMIC DNA]</scope>
    <source>
        <strain evidence="1 2">YC6258</strain>
    </source>
</reference>
<dbReference type="AlphaFoldDB" id="A0A0C5VG25"/>
<evidence type="ECO:0000313" key="1">
    <source>
        <dbReference type="EMBL" id="AJQ92348.1"/>
    </source>
</evidence>
<protein>
    <submittedName>
        <fullName evidence="1">Uncharacterized protein</fullName>
    </submittedName>
</protein>
<sequence length="42" mass="4865">MNFAISREIFMGLFQPFCVAETNATVCRADNNQNFQSCRILY</sequence>
<proteinExistence type="predicted"/>
<gene>
    <name evidence="1" type="ORF">YC6258_00298</name>
</gene>
<dbReference type="HOGENOM" id="CLU_3252260_0_0_6"/>
<dbReference type="Proteomes" id="UP000032266">
    <property type="component" value="Chromosome"/>
</dbReference>
<name>A0A0C5VG25_9GAMM</name>
<evidence type="ECO:0000313" key="2">
    <source>
        <dbReference type="Proteomes" id="UP000032266"/>
    </source>
</evidence>
<accession>A0A0C5VG25</accession>